<dbReference type="PANTHER" id="PTHR33170:SF22">
    <property type="entry name" value="OS10G0417100 PROTEIN"/>
    <property type="match status" value="1"/>
</dbReference>
<feature type="compositionally biased region" description="Basic and acidic residues" evidence="1">
    <location>
        <begin position="127"/>
        <end position="142"/>
    </location>
</feature>
<dbReference type="PANTHER" id="PTHR33170">
    <property type="entry name" value="DUF4283 DOMAIN-CONTAINING PROTEIN-RELATED"/>
    <property type="match status" value="1"/>
</dbReference>
<feature type="compositionally biased region" description="Basic and acidic residues" evidence="1">
    <location>
        <begin position="149"/>
        <end position="173"/>
    </location>
</feature>
<accession>A0A8T0S1V9</accession>
<evidence type="ECO:0000313" key="2">
    <source>
        <dbReference type="EMBL" id="KAG2591038.1"/>
    </source>
</evidence>
<dbReference type="Proteomes" id="UP000823388">
    <property type="component" value="Chromosome 5N"/>
</dbReference>
<keyword evidence="3" id="KW-1185">Reference proteome</keyword>
<sequence length="324" mass="36422">MVHDYNKFKLGVKEGDELMVIEPWKSSMGTKGQLQQAWFKVCGIPIDQRGLCTIAKIGGLVGKTVSIDEQTRFRHDYVRVKVACRDIRQVPPSAECNLGMFIYDFFFELEDTETQEPIPLNTATKVGDPDEHPSSKKMRTEESLGSESQKGKSTEEHPKGSGKGVRSETDHLSRKFGSAPSKLPSHGNLKSTSSFSEKGLGFINMEGGNTPIPPDDEIIPAAMYEPNNDTEREGYMENSDDSEGFAEQVNKMFNKEGESSKHRESLWRVSSLSEQEVDRVNQHIFENKKGRTLLSQSQKSRMLLVSLWIVILHWVTMLSSLCKS</sequence>
<dbReference type="EMBL" id="CM029046">
    <property type="protein sequence ID" value="KAG2591038.1"/>
    <property type="molecule type" value="Genomic_DNA"/>
</dbReference>
<proteinExistence type="predicted"/>
<reference evidence="2" key="1">
    <citation type="submission" date="2020-05" db="EMBL/GenBank/DDBJ databases">
        <title>WGS assembly of Panicum virgatum.</title>
        <authorList>
            <person name="Lovell J.T."/>
            <person name="Jenkins J."/>
            <person name="Shu S."/>
            <person name="Juenger T.E."/>
            <person name="Schmutz J."/>
        </authorList>
    </citation>
    <scope>NUCLEOTIDE SEQUENCE</scope>
    <source>
        <strain evidence="2">AP13</strain>
    </source>
</reference>
<protein>
    <recommendedName>
        <fullName evidence="4">DUF4283 domain-containing protein</fullName>
    </recommendedName>
</protein>
<name>A0A8T0S1V9_PANVG</name>
<comment type="caution">
    <text evidence="2">The sequence shown here is derived from an EMBL/GenBank/DDBJ whole genome shotgun (WGS) entry which is preliminary data.</text>
</comment>
<gene>
    <name evidence="2" type="ORF">PVAP13_5NG450180</name>
</gene>
<evidence type="ECO:0008006" key="4">
    <source>
        <dbReference type="Google" id="ProtNLM"/>
    </source>
</evidence>
<organism evidence="2 3">
    <name type="scientific">Panicum virgatum</name>
    <name type="common">Blackwell switchgrass</name>
    <dbReference type="NCBI Taxonomy" id="38727"/>
    <lineage>
        <taxon>Eukaryota</taxon>
        <taxon>Viridiplantae</taxon>
        <taxon>Streptophyta</taxon>
        <taxon>Embryophyta</taxon>
        <taxon>Tracheophyta</taxon>
        <taxon>Spermatophyta</taxon>
        <taxon>Magnoliopsida</taxon>
        <taxon>Liliopsida</taxon>
        <taxon>Poales</taxon>
        <taxon>Poaceae</taxon>
        <taxon>PACMAD clade</taxon>
        <taxon>Panicoideae</taxon>
        <taxon>Panicodae</taxon>
        <taxon>Paniceae</taxon>
        <taxon>Panicinae</taxon>
        <taxon>Panicum</taxon>
        <taxon>Panicum sect. Hiantes</taxon>
    </lineage>
</organism>
<evidence type="ECO:0000256" key="1">
    <source>
        <dbReference type="SAM" id="MobiDB-lite"/>
    </source>
</evidence>
<evidence type="ECO:0000313" key="3">
    <source>
        <dbReference type="Proteomes" id="UP000823388"/>
    </source>
</evidence>
<feature type="region of interest" description="Disordered" evidence="1">
    <location>
        <begin position="119"/>
        <end position="194"/>
    </location>
</feature>
<dbReference type="AlphaFoldDB" id="A0A8T0S1V9"/>